<name>A0A0X3P7L2_SCHSO</name>
<evidence type="ECO:0000313" key="2">
    <source>
        <dbReference type="EMBL" id="JAP47748.1"/>
    </source>
</evidence>
<feature type="region of interest" description="Disordered" evidence="1">
    <location>
        <begin position="201"/>
        <end position="291"/>
    </location>
</feature>
<proteinExistence type="predicted"/>
<feature type="region of interest" description="Disordered" evidence="1">
    <location>
        <begin position="136"/>
        <end position="155"/>
    </location>
</feature>
<dbReference type="AlphaFoldDB" id="A0A0X3P7L2"/>
<organism evidence="2">
    <name type="scientific">Schistocephalus solidus</name>
    <name type="common">Tapeworm</name>
    <dbReference type="NCBI Taxonomy" id="70667"/>
    <lineage>
        <taxon>Eukaryota</taxon>
        <taxon>Metazoa</taxon>
        <taxon>Spiralia</taxon>
        <taxon>Lophotrochozoa</taxon>
        <taxon>Platyhelminthes</taxon>
        <taxon>Cestoda</taxon>
        <taxon>Eucestoda</taxon>
        <taxon>Diphyllobothriidea</taxon>
        <taxon>Diphyllobothriidae</taxon>
        <taxon>Schistocephalus</taxon>
    </lineage>
</organism>
<protein>
    <submittedName>
        <fullName evidence="2">Uncharacterized protein</fullName>
    </submittedName>
</protein>
<dbReference type="EMBL" id="GEEE01015477">
    <property type="protein sequence ID" value="JAP47748.1"/>
    <property type="molecule type" value="Transcribed_RNA"/>
</dbReference>
<evidence type="ECO:0000256" key="1">
    <source>
        <dbReference type="SAM" id="MobiDB-lite"/>
    </source>
</evidence>
<feature type="non-terminal residue" evidence="2">
    <location>
        <position position="333"/>
    </location>
</feature>
<accession>A0A0X3P7L2</accession>
<feature type="compositionally biased region" description="Low complexity" evidence="1">
    <location>
        <begin position="216"/>
        <end position="231"/>
    </location>
</feature>
<reference evidence="2" key="1">
    <citation type="submission" date="2016-01" db="EMBL/GenBank/DDBJ databases">
        <title>Reference transcriptome for the parasite Schistocephalus solidus: insights into the molecular evolution of parasitism.</title>
        <authorList>
            <person name="Hebert F.O."/>
            <person name="Grambauer S."/>
            <person name="Barber I."/>
            <person name="Landry C.R."/>
            <person name="Aubin-Horth N."/>
        </authorList>
    </citation>
    <scope>NUCLEOTIDE SEQUENCE</scope>
</reference>
<gene>
    <name evidence="2" type="ORF">TR112477</name>
</gene>
<sequence length="333" mass="35078">MDKVVLPSGSETIGRTAMQQKGFSKFFMQLRRIRWMRRFQPDTSRQTAGKFTSRSSSHDAVSIVNPNALCDFDGTFEDVKFPADNPVEDDEHYGTPGFNRRPLMCVSTPIGDQSDREKLTFRLGNGRQTVAELNSCAVPPPPPSLRATPKANSNSVSLNRHFSEVNRLDSSVHETEAATSPSSSIIAYPLSADCRLSDESFLSPSSSEGLIESPVSATPTSLSSSAPPARTARPRGGGGGGGLLPAESDGHVRLGAAPSTPPAPASEPPKPSPRTPLPALQQHPLPDGQAHLTGACSSVVFVAAAATSPSPGTLESVHATNFAVASTKPTIGR</sequence>
<feature type="compositionally biased region" description="Pro residues" evidence="1">
    <location>
        <begin position="259"/>
        <end position="276"/>
    </location>
</feature>